<dbReference type="SUPFAM" id="SSF51338">
    <property type="entry name" value="Composite domain of metallo-dependent hydrolases"/>
    <property type="match status" value="1"/>
</dbReference>
<keyword evidence="3" id="KW-1185">Reference proteome</keyword>
<dbReference type="EMBL" id="FNHB01000005">
    <property type="protein sequence ID" value="SDM52983.1"/>
    <property type="molecule type" value="Genomic_DNA"/>
</dbReference>
<dbReference type="GO" id="GO:0016810">
    <property type="term" value="F:hydrolase activity, acting on carbon-nitrogen (but not peptide) bonds"/>
    <property type="evidence" value="ECO:0007669"/>
    <property type="project" value="InterPro"/>
</dbReference>
<dbReference type="InterPro" id="IPR011059">
    <property type="entry name" value="Metal-dep_hydrolase_composite"/>
</dbReference>
<dbReference type="InterPro" id="IPR050378">
    <property type="entry name" value="Metallo-dep_Hydrolases_sf"/>
</dbReference>
<dbReference type="Proteomes" id="UP000214880">
    <property type="component" value="Unassembled WGS sequence"/>
</dbReference>
<reference evidence="2 3" key="1">
    <citation type="submission" date="2016-10" db="EMBL/GenBank/DDBJ databases">
        <authorList>
            <person name="de Groot N.N."/>
        </authorList>
    </citation>
    <scope>NUCLEOTIDE SEQUENCE [LARGE SCALE GENOMIC DNA]</scope>
    <source>
        <strain evidence="2 3">DSM 1736</strain>
    </source>
</reference>
<evidence type="ECO:0000313" key="2">
    <source>
        <dbReference type="EMBL" id="SDM52983.1"/>
    </source>
</evidence>
<dbReference type="InterPro" id="IPR032466">
    <property type="entry name" value="Metal_Hydrolase"/>
</dbReference>
<dbReference type="STRING" id="146817.SAMN04488502_105139"/>
<dbReference type="Pfam" id="PF07969">
    <property type="entry name" value="Amidohydro_3"/>
    <property type="match status" value="1"/>
</dbReference>
<dbReference type="SUPFAM" id="SSF51556">
    <property type="entry name" value="Metallo-dependent hydrolases"/>
    <property type="match status" value="1"/>
</dbReference>
<proteinExistence type="predicted"/>
<dbReference type="AlphaFoldDB" id="A0A1G9TZH5"/>
<evidence type="ECO:0000259" key="1">
    <source>
        <dbReference type="Pfam" id="PF07969"/>
    </source>
</evidence>
<feature type="domain" description="Amidohydrolase 3" evidence="1">
    <location>
        <begin position="322"/>
        <end position="428"/>
    </location>
</feature>
<accession>A0A1G9TZH5</accession>
<gene>
    <name evidence="2" type="ORF">SAMN04488502_105139</name>
</gene>
<dbReference type="PANTHER" id="PTHR11647:SF1">
    <property type="entry name" value="COLLAPSIN RESPONSE MEDIATOR PROTEIN"/>
    <property type="match status" value="1"/>
</dbReference>
<protein>
    <submittedName>
        <fullName evidence="2">N-acyl-D-amino-acid deacylase</fullName>
    </submittedName>
</protein>
<name>A0A1G9TZH5_9FIRM</name>
<dbReference type="InterPro" id="IPR013108">
    <property type="entry name" value="Amidohydro_3"/>
</dbReference>
<dbReference type="RefSeq" id="WP_218039574.1">
    <property type="nucleotide sequence ID" value="NZ_FNHB01000005.1"/>
</dbReference>
<organism evidence="2 3">
    <name type="scientific">Dendrosporobacter quercicolus</name>
    <dbReference type="NCBI Taxonomy" id="146817"/>
    <lineage>
        <taxon>Bacteria</taxon>
        <taxon>Bacillati</taxon>
        <taxon>Bacillota</taxon>
        <taxon>Negativicutes</taxon>
        <taxon>Selenomonadales</taxon>
        <taxon>Sporomusaceae</taxon>
        <taxon>Dendrosporobacter</taxon>
    </lineage>
</organism>
<sequence length="455" mass="49567">MFDIVIKDGILIDPEALTRRTGSVGIQAGKIAAVTQSEICGKQEINAAGRIVAPGFIDIHGHVDLDAYCGELSLRQGITTTIGGNCGFSPLDVEAFFSAHEKNGFIINQAEMIGHSISLRETVGAVDPLKPATPQQLSRMEAMVEKAFEAGACGLSLGLAYAPGSSNEEVYHLSRLAARYGRIVAVDTRMRTGIDMYSLVEAVDIARQTGARIQISHLVYQYGTGVVDEALAVINRARADGLDIRFDSGMYTQWATHIGAVLFDEDSMAVNGWRLEDILVITGKYNGRRLTMDIYRELRTTAPHTAVVVFTGVEEEIYLALSHPYGMPSTDTGPYAPGEGHPQIAGSFPRYFRQMVGERYELTIMEAVRKATLLPAETLGFPAKGRLRAGMDADLVVFDMKTIMDKAEFGLPNAKPEGIDYVLVNGRLALDKGRLVESTAGQAVRCHKPVYDYQI</sequence>
<evidence type="ECO:0000313" key="3">
    <source>
        <dbReference type="Proteomes" id="UP000214880"/>
    </source>
</evidence>
<dbReference type="PANTHER" id="PTHR11647">
    <property type="entry name" value="HYDRANTOINASE/DIHYDROPYRIMIDINASE FAMILY MEMBER"/>
    <property type="match status" value="1"/>
</dbReference>
<dbReference type="Gene3D" id="3.20.20.140">
    <property type="entry name" value="Metal-dependent hydrolases"/>
    <property type="match status" value="1"/>
</dbReference>